<reference evidence="2 3" key="2">
    <citation type="journal article" date="2023" name="Mol. Biol. Evol.">
        <title>Genomics of Secondarily Temperate Adaptation in the Only Non-Antarctic Icefish.</title>
        <authorList>
            <person name="Rivera-Colon A.G."/>
            <person name="Rayamajhi N."/>
            <person name="Minhas B.F."/>
            <person name="Madrigal G."/>
            <person name="Bilyk K.T."/>
            <person name="Yoon V."/>
            <person name="Hune M."/>
            <person name="Gregory S."/>
            <person name="Cheng C.H.C."/>
            <person name="Catchen J.M."/>
        </authorList>
    </citation>
    <scope>NUCLEOTIDE SEQUENCE [LARGE SCALE GENOMIC DNA]</scope>
    <source>
        <strain evidence="2">JMC-PN-2008</strain>
    </source>
</reference>
<feature type="compositionally biased region" description="Low complexity" evidence="1">
    <location>
        <begin position="77"/>
        <end position="94"/>
    </location>
</feature>
<dbReference type="EMBL" id="JAUZQC010000022">
    <property type="protein sequence ID" value="KAK5851385.1"/>
    <property type="molecule type" value="Genomic_DNA"/>
</dbReference>
<organism evidence="2 3">
    <name type="scientific">Eleginops maclovinus</name>
    <name type="common">Patagonian blennie</name>
    <name type="synonym">Eleginus maclovinus</name>
    <dbReference type="NCBI Taxonomy" id="56733"/>
    <lineage>
        <taxon>Eukaryota</taxon>
        <taxon>Metazoa</taxon>
        <taxon>Chordata</taxon>
        <taxon>Craniata</taxon>
        <taxon>Vertebrata</taxon>
        <taxon>Euteleostomi</taxon>
        <taxon>Actinopterygii</taxon>
        <taxon>Neopterygii</taxon>
        <taxon>Teleostei</taxon>
        <taxon>Neoteleostei</taxon>
        <taxon>Acanthomorphata</taxon>
        <taxon>Eupercaria</taxon>
        <taxon>Perciformes</taxon>
        <taxon>Notothenioidei</taxon>
        <taxon>Eleginopidae</taxon>
        <taxon>Eleginops</taxon>
    </lineage>
</organism>
<evidence type="ECO:0000313" key="3">
    <source>
        <dbReference type="Proteomes" id="UP001346869"/>
    </source>
</evidence>
<feature type="region of interest" description="Disordered" evidence="1">
    <location>
        <begin position="46"/>
        <end position="105"/>
    </location>
</feature>
<accession>A0AAN7WZG9</accession>
<gene>
    <name evidence="2" type="ORF">PBY51_002186</name>
</gene>
<dbReference type="Proteomes" id="UP001346869">
    <property type="component" value="Unassembled WGS sequence"/>
</dbReference>
<sequence>MCIPPPCAALGPCLFRSRHASPLPVPNTAPFVDPFLGSRLAFGGPRSIQQAQKKRKARQPASAPAAEPPAAEPPAAEPHAAEPPAAEPHAAKPPAAEPPEAKPPSATLTAQVLSLAAAFPAAVSALAAMFPGQALTAMTPSPVLATMLPAAVRPTPTTPVLLLARPTPSPPVLSTARATPSLPVLSAARPTPVLLGRPTPVPICQADIMSYSVGGPAITWFDGGPANICSCSVGGPTDLCSCLLGGPAASCSRCSLASSGGVPPDPLNPPC</sequence>
<dbReference type="AlphaFoldDB" id="A0AAN7WZG9"/>
<protein>
    <submittedName>
        <fullName evidence="2">Uncharacterized protein</fullName>
    </submittedName>
</protein>
<proteinExistence type="predicted"/>
<keyword evidence="3" id="KW-1185">Reference proteome</keyword>
<reference evidence="2 3" key="1">
    <citation type="journal article" date="2023" name="Genes (Basel)">
        <title>Chromosome-Level Genome Assembly and Circadian Gene Repertoire of the Patagonia Blennie Eleginops maclovinus-The Closest Ancestral Proxy of Antarctic Cryonotothenioids.</title>
        <authorList>
            <person name="Cheng C.C."/>
            <person name="Rivera-Colon A.G."/>
            <person name="Minhas B.F."/>
            <person name="Wilson L."/>
            <person name="Rayamajhi N."/>
            <person name="Vargas-Chacoff L."/>
            <person name="Catchen J.M."/>
        </authorList>
    </citation>
    <scope>NUCLEOTIDE SEQUENCE [LARGE SCALE GENOMIC DNA]</scope>
    <source>
        <strain evidence="2">JMC-PN-2008</strain>
    </source>
</reference>
<comment type="caution">
    <text evidence="2">The sequence shown here is derived from an EMBL/GenBank/DDBJ whole genome shotgun (WGS) entry which is preliminary data.</text>
</comment>
<evidence type="ECO:0000313" key="2">
    <source>
        <dbReference type="EMBL" id="KAK5851385.1"/>
    </source>
</evidence>
<evidence type="ECO:0000256" key="1">
    <source>
        <dbReference type="SAM" id="MobiDB-lite"/>
    </source>
</evidence>
<name>A0AAN7WZG9_ELEMC</name>
<feature type="compositionally biased region" description="Pro residues" evidence="1">
    <location>
        <begin position="66"/>
        <end position="76"/>
    </location>
</feature>